<keyword evidence="3" id="KW-0067">ATP-binding</keyword>
<dbReference type="InterPro" id="IPR006204">
    <property type="entry name" value="GHMP_kinase_N_dom"/>
</dbReference>
<evidence type="ECO:0000256" key="4">
    <source>
        <dbReference type="ARBA" id="ARBA00023144"/>
    </source>
</evidence>
<evidence type="ECO:0000313" key="7">
    <source>
        <dbReference type="EMBL" id="RYU97274.1"/>
    </source>
</evidence>
<dbReference type="GO" id="GO:0005524">
    <property type="term" value="F:ATP binding"/>
    <property type="evidence" value="ECO:0007669"/>
    <property type="project" value="UniProtKB-KW"/>
</dbReference>
<dbReference type="SUPFAM" id="SSF55060">
    <property type="entry name" value="GHMP Kinase, C-terminal domain"/>
    <property type="match status" value="1"/>
</dbReference>
<protein>
    <submittedName>
        <fullName evidence="7">GHMP kinase</fullName>
    </submittedName>
</protein>
<evidence type="ECO:0000259" key="5">
    <source>
        <dbReference type="Pfam" id="PF00288"/>
    </source>
</evidence>
<accession>A0A4Q5M4H6</accession>
<dbReference type="Gene3D" id="3.30.230.10">
    <property type="match status" value="1"/>
</dbReference>
<keyword evidence="4" id="KW-0299">Galactose metabolism</keyword>
<proteinExistence type="predicted"/>
<dbReference type="PIRSF" id="PIRSF000530">
    <property type="entry name" value="Galactokinase"/>
    <property type="match status" value="1"/>
</dbReference>
<feature type="domain" description="GHMP kinase N-terminal" evidence="5">
    <location>
        <begin position="120"/>
        <end position="208"/>
    </location>
</feature>
<evidence type="ECO:0000259" key="6">
    <source>
        <dbReference type="Pfam" id="PF08544"/>
    </source>
</evidence>
<keyword evidence="8" id="KW-1185">Reference proteome</keyword>
<evidence type="ECO:0000256" key="3">
    <source>
        <dbReference type="ARBA" id="ARBA00022840"/>
    </source>
</evidence>
<dbReference type="EMBL" id="SEWF01000003">
    <property type="protein sequence ID" value="RYU97274.1"/>
    <property type="molecule type" value="Genomic_DNA"/>
</dbReference>
<dbReference type="GO" id="GO:0006012">
    <property type="term" value="P:galactose metabolic process"/>
    <property type="evidence" value="ECO:0007669"/>
    <property type="project" value="UniProtKB-KW"/>
</dbReference>
<keyword evidence="4" id="KW-0119">Carbohydrate metabolism</keyword>
<dbReference type="InterPro" id="IPR020568">
    <property type="entry name" value="Ribosomal_Su5_D2-typ_SF"/>
</dbReference>
<name>A0A4Q5M4H6_9BACT</name>
<dbReference type="PRINTS" id="PR00959">
    <property type="entry name" value="MEVGALKINASE"/>
</dbReference>
<reference evidence="7 8" key="1">
    <citation type="submission" date="2019-02" db="EMBL/GenBank/DDBJ databases">
        <title>Bacterial novel species Emticicia sp. 17J42-9 isolated from soil.</title>
        <authorList>
            <person name="Jung H.-Y."/>
        </authorList>
    </citation>
    <scope>NUCLEOTIDE SEQUENCE [LARGE SCALE GENOMIC DNA]</scope>
    <source>
        <strain evidence="7 8">17J42-9</strain>
    </source>
</reference>
<keyword evidence="2 7" id="KW-0418">Kinase</keyword>
<evidence type="ECO:0000313" key="8">
    <source>
        <dbReference type="Proteomes" id="UP000293162"/>
    </source>
</evidence>
<gene>
    <name evidence="7" type="ORF">EWM59_03035</name>
</gene>
<dbReference type="GO" id="GO:0005829">
    <property type="term" value="C:cytosol"/>
    <property type="evidence" value="ECO:0007669"/>
    <property type="project" value="TreeGrafter"/>
</dbReference>
<sequence length="455" mass="49671">MPAKASLLFLCVSMEINSNSSSVLRNFFGDNQALIQANSTGRLDVMGGIADYSGSMVLQMPIKEKATVTIGHRSYNQLHIKSLDVDGNNELFIDLEDLPKSYKEANQYLKQLEGGDWGSYIVGCFLVLMNEKHLKPGGLDILLKSDVPFGKGVSSSAAIEVATLKALGELFSIEFSGTELPVLAQKAENLVVGAPCGLMDQLASYFGQNNYLLPILCQPDKVFSAIKIPPNLHFVGIDSGVKHAVSGASYGEVRTAASMGFSIIAQKQGVAKHDLKSVQNHLLPYSGYLSNISPSQYETRFVKSLDSMYGKDFISNYGVVTDPLAIIKPDTFYNIKASTQHPIYENHRVRIFTEMLKSLSPENYYEILPLMGELMYQSHQSYNQCGLGNESTDMIVEMAHAKGVNSGVYGAKITGGGSGGTVCLMVYGMHGLLAAKDIMNNYKKQTNQQALVFFQ</sequence>
<keyword evidence="2 7" id="KW-0808">Transferase</keyword>
<dbReference type="AlphaFoldDB" id="A0A4Q5M4H6"/>
<dbReference type="PANTHER" id="PTHR10457:SF35">
    <property type="entry name" value="L-ARABINOKINASE"/>
    <property type="match status" value="1"/>
</dbReference>
<dbReference type="InterPro" id="IPR014721">
    <property type="entry name" value="Ribsml_uS5_D2-typ_fold_subgr"/>
</dbReference>
<dbReference type="PRINTS" id="PR00473">
    <property type="entry name" value="GALCTOKINASE"/>
</dbReference>
<feature type="domain" description="GHMP kinase C-terminal" evidence="6">
    <location>
        <begin position="369"/>
        <end position="426"/>
    </location>
</feature>
<dbReference type="GO" id="GO:0004335">
    <property type="term" value="F:galactokinase activity"/>
    <property type="evidence" value="ECO:0007669"/>
    <property type="project" value="InterPro"/>
</dbReference>
<dbReference type="InterPro" id="IPR036554">
    <property type="entry name" value="GHMP_kinase_C_sf"/>
</dbReference>
<dbReference type="SUPFAM" id="SSF54211">
    <property type="entry name" value="Ribosomal protein S5 domain 2-like"/>
    <property type="match status" value="1"/>
</dbReference>
<dbReference type="InterPro" id="IPR013750">
    <property type="entry name" value="GHMP_kinase_C_dom"/>
</dbReference>
<dbReference type="InterPro" id="IPR000705">
    <property type="entry name" value="Galactokinase"/>
</dbReference>
<dbReference type="PANTHER" id="PTHR10457">
    <property type="entry name" value="MEVALONATE KINASE/GALACTOKINASE"/>
    <property type="match status" value="1"/>
</dbReference>
<evidence type="ECO:0000256" key="2">
    <source>
        <dbReference type="ARBA" id="ARBA00022777"/>
    </source>
</evidence>
<dbReference type="InterPro" id="IPR006206">
    <property type="entry name" value="Mevalonate/galactokinase"/>
</dbReference>
<dbReference type="RefSeq" id="WP_130019470.1">
    <property type="nucleotide sequence ID" value="NZ_SEWF01000003.1"/>
</dbReference>
<comment type="caution">
    <text evidence="7">The sequence shown here is derived from an EMBL/GenBank/DDBJ whole genome shotgun (WGS) entry which is preliminary data.</text>
</comment>
<dbReference type="Proteomes" id="UP000293162">
    <property type="component" value="Unassembled WGS sequence"/>
</dbReference>
<dbReference type="Gene3D" id="3.30.70.890">
    <property type="entry name" value="GHMP kinase, C-terminal domain"/>
    <property type="match status" value="1"/>
</dbReference>
<evidence type="ECO:0000256" key="1">
    <source>
        <dbReference type="ARBA" id="ARBA00022741"/>
    </source>
</evidence>
<dbReference type="Pfam" id="PF08544">
    <property type="entry name" value="GHMP_kinases_C"/>
    <property type="match status" value="1"/>
</dbReference>
<dbReference type="Pfam" id="PF00288">
    <property type="entry name" value="GHMP_kinases_N"/>
    <property type="match status" value="1"/>
</dbReference>
<organism evidence="7 8">
    <name type="scientific">Emticicia agri</name>
    <dbReference type="NCBI Taxonomy" id="2492393"/>
    <lineage>
        <taxon>Bacteria</taxon>
        <taxon>Pseudomonadati</taxon>
        <taxon>Bacteroidota</taxon>
        <taxon>Cytophagia</taxon>
        <taxon>Cytophagales</taxon>
        <taxon>Leadbetterellaceae</taxon>
        <taxon>Emticicia</taxon>
    </lineage>
</organism>
<dbReference type="OrthoDB" id="250531at2"/>
<keyword evidence="1" id="KW-0547">Nucleotide-binding</keyword>